<evidence type="ECO:0000256" key="5">
    <source>
        <dbReference type="SAM" id="MobiDB-lite"/>
    </source>
</evidence>
<evidence type="ECO:0000313" key="8">
    <source>
        <dbReference type="EMBL" id="MFC4311892.1"/>
    </source>
</evidence>
<evidence type="ECO:0000259" key="7">
    <source>
        <dbReference type="Pfam" id="PF00884"/>
    </source>
</evidence>
<organism evidence="8 9">
    <name type="scientific">Steroidobacter flavus</name>
    <dbReference type="NCBI Taxonomy" id="1842136"/>
    <lineage>
        <taxon>Bacteria</taxon>
        <taxon>Pseudomonadati</taxon>
        <taxon>Pseudomonadota</taxon>
        <taxon>Gammaproteobacteria</taxon>
        <taxon>Steroidobacterales</taxon>
        <taxon>Steroidobacteraceae</taxon>
        <taxon>Steroidobacter</taxon>
    </lineage>
</organism>
<keyword evidence="2 6" id="KW-0732">Signal</keyword>
<dbReference type="RefSeq" id="WP_380600825.1">
    <property type="nucleotide sequence ID" value="NZ_JBHSDU010000010.1"/>
</dbReference>
<reference evidence="9" key="1">
    <citation type="journal article" date="2019" name="Int. J. Syst. Evol. Microbiol.">
        <title>The Global Catalogue of Microorganisms (GCM) 10K type strain sequencing project: providing services to taxonomists for standard genome sequencing and annotation.</title>
        <authorList>
            <consortium name="The Broad Institute Genomics Platform"/>
            <consortium name="The Broad Institute Genome Sequencing Center for Infectious Disease"/>
            <person name="Wu L."/>
            <person name="Ma J."/>
        </authorList>
    </citation>
    <scope>NUCLEOTIDE SEQUENCE [LARGE SCALE GENOMIC DNA]</scope>
    <source>
        <strain evidence="9">CGMCC 1.10759</strain>
    </source>
</reference>
<comment type="caution">
    <text evidence="8">The sequence shown here is derived from an EMBL/GenBank/DDBJ whole genome shotgun (WGS) entry which is preliminary data.</text>
</comment>
<feature type="compositionally biased region" description="Basic and acidic residues" evidence="5">
    <location>
        <begin position="519"/>
        <end position="535"/>
    </location>
</feature>
<sequence>MKTTLLGALLGVAATLSFSAHAEQPKSQANVIFILVDDLRYDGMGFLQPGLKTPNIDQLARGGSYFPNTVVTSALCSPSRATILTGQTARNHTIVDNNDASEDGLIFFPSYLQKAGYQTAFMGKWHMGQSSDAPRPGFDKWISFKGQGSYYPTTGLSPDAVKAGRTHMLNVDGREVPQKGYITDELTDYALQWLDKERDRSKPFFLYLSHKAVHSDPLPATRHAHQYDDFDFKIPASAANTPENYAGKPMWVFNQRNTWHGIDFFYNSDMKMTEYLRYYYSTLSAVDDSVGRLLAWLKKQRLEKDTLVVFTADNGFLIGEHGLIDKRNAYQPSVRVPMVMYRPGTVPAGVTNEGRIRNLDFAPTFLDIAGVASPPQFEGRSAWPLINGSVASAQWRPQDFVYEYYWEWTFPMTPGTFAIQRGDLKYIQYYGIYDTDELYDVAKDPDEMRNLINDPAHLDAKIELRKALYEQLADRNGRHAIPYTQRLSIGSVRRNREGTGAAPYPESWQVEPNRLDRLDDVLPDSRAKQSAHDQGKPFMPLPVVGRGTNAVERPAKR</sequence>
<dbReference type="PANTHER" id="PTHR43108:SF8">
    <property type="entry name" value="SD21168P"/>
    <property type="match status" value="1"/>
</dbReference>
<proteinExistence type="inferred from homology"/>
<dbReference type="EMBL" id="JBHSDU010000010">
    <property type="protein sequence ID" value="MFC4311892.1"/>
    <property type="molecule type" value="Genomic_DNA"/>
</dbReference>
<keyword evidence="9" id="KW-1185">Reference proteome</keyword>
<evidence type="ECO:0000256" key="2">
    <source>
        <dbReference type="ARBA" id="ARBA00022729"/>
    </source>
</evidence>
<gene>
    <name evidence="8" type="ORF">ACFPN2_22615</name>
</gene>
<evidence type="ECO:0000256" key="1">
    <source>
        <dbReference type="ARBA" id="ARBA00008779"/>
    </source>
</evidence>
<dbReference type="PROSITE" id="PS00523">
    <property type="entry name" value="SULFATASE_1"/>
    <property type="match status" value="1"/>
</dbReference>
<feature type="domain" description="Sulfatase N-terminal" evidence="7">
    <location>
        <begin position="30"/>
        <end position="371"/>
    </location>
</feature>
<feature type="chain" id="PRO_5046438412" evidence="6">
    <location>
        <begin position="23"/>
        <end position="557"/>
    </location>
</feature>
<dbReference type="PANTHER" id="PTHR43108">
    <property type="entry name" value="N-ACETYLGLUCOSAMINE-6-SULFATASE FAMILY MEMBER"/>
    <property type="match status" value="1"/>
</dbReference>
<dbReference type="InterPro" id="IPR000917">
    <property type="entry name" value="Sulfatase_N"/>
</dbReference>
<evidence type="ECO:0000256" key="3">
    <source>
        <dbReference type="ARBA" id="ARBA00022801"/>
    </source>
</evidence>
<keyword evidence="4" id="KW-0325">Glycoprotein</keyword>
<dbReference type="Pfam" id="PF00884">
    <property type="entry name" value="Sulfatase"/>
    <property type="match status" value="1"/>
</dbReference>
<dbReference type="SUPFAM" id="SSF53649">
    <property type="entry name" value="Alkaline phosphatase-like"/>
    <property type="match status" value="1"/>
</dbReference>
<evidence type="ECO:0000256" key="6">
    <source>
        <dbReference type="SAM" id="SignalP"/>
    </source>
</evidence>
<protein>
    <submittedName>
        <fullName evidence="8">Sulfatase</fullName>
    </submittedName>
</protein>
<dbReference type="Proteomes" id="UP001595904">
    <property type="component" value="Unassembled WGS sequence"/>
</dbReference>
<dbReference type="InterPro" id="IPR024607">
    <property type="entry name" value="Sulfatase_CS"/>
</dbReference>
<feature type="signal peptide" evidence="6">
    <location>
        <begin position="1"/>
        <end position="22"/>
    </location>
</feature>
<name>A0ABV8SXZ9_9GAMM</name>
<dbReference type="InterPro" id="IPR017850">
    <property type="entry name" value="Alkaline_phosphatase_core_sf"/>
</dbReference>
<dbReference type="CDD" id="cd16031">
    <property type="entry name" value="G6S_like"/>
    <property type="match status" value="1"/>
</dbReference>
<comment type="similarity">
    <text evidence="1">Belongs to the sulfatase family.</text>
</comment>
<feature type="region of interest" description="Disordered" evidence="5">
    <location>
        <begin position="519"/>
        <end position="557"/>
    </location>
</feature>
<keyword evidence="3" id="KW-0378">Hydrolase</keyword>
<dbReference type="Gene3D" id="3.40.720.10">
    <property type="entry name" value="Alkaline Phosphatase, subunit A"/>
    <property type="match status" value="1"/>
</dbReference>
<evidence type="ECO:0000256" key="4">
    <source>
        <dbReference type="ARBA" id="ARBA00023180"/>
    </source>
</evidence>
<accession>A0ABV8SXZ9</accession>
<evidence type="ECO:0000313" key="9">
    <source>
        <dbReference type="Proteomes" id="UP001595904"/>
    </source>
</evidence>